<sequence length="177" mass="21937">MKYFLFLFTSITSYSQEKADIFIKNLKNDYLEITIKNFNLNSEFFWENEFKHNYDFYLYEDYEKTEELNKFNENKFYILIQYYKKKPKLNFYSISNEVFEYTNAYQNIESFSNNTFKLPLEQYTASYNYENYHKIGTRFFNYIELQKNANYNVKVYYKYRVNNKQKILISNSINIET</sequence>
<name>A0A1N6J3U1_9FLAO</name>
<dbReference type="RefSeq" id="WP_074232207.1">
    <property type="nucleotide sequence ID" value="NZ_FSRQ01000006.1"/>
</dbReference>
<dbReference type="EMBL" id="FSRQ01000006">
    <property type="protein sequence ID" value="SIO38893.1"/>
    <property type="molecule type" value="Genomic_DNA"/>
</dbReference>
<protein>
    <submittedName>
        <fullName evidence="1">Uncharacterized protein</fullName>
    </submittedName>
</protein>
<reference evidence="2" key="1">
    <citation type="submission" date="2016-12" db="EMBL/GenBank/DDBJ databases">
        <authorList>
            <person name="Varghese N."/>
            <person name="Submissions S."/>
        </authorList>
    </citation>
    <scope>NUCLEOTIDE SEQUENCE [LARGE SCALE GENOMIC DNA]</scope>
    <source>
        <strain evidence="2">DSM 16779</strain>
    </source>
</reference>
<gene>
    <name evidence="1" type="ORF">SAMN05421769_4053</name>
</gene>
<organism evidence="1 2">
    <name type="scientific">Chryseobacterium scophthalmum</name>
    <dbReference type="NCBI Taxonomy" id="59733"/>
    <lineage>
        <taxon>Bacteria</taxon>
        <taxon>Pseudomonadati</taxon>
        <taxon>Bacteroidota</taxon>
        <taxon>Flavobacteriia</taxon>
        <taxon>Flavobacteriales</taxon>
        <taxon>Weeksellaceae</taxon>
        <taxon>Chryseobacterium group</taxon>
        <taxon>Chryseobacterium</taxon>
    </lineage>
</organism>
<keyword evidence="2" id="KW-1185">Reference proteome</keyword>
<proteinExistence type="predicted"/>
<evidence type="ECO:0000313" key="1">
    <source>
        <dbReference type="EMBL" id="SIO38893.1"/>
    </source>
</evidence>
<evidence type="ECO:0000313" key="2">
    <source>
        <dbReference type="Proteomes" id="UP000184782"/>
    </source>
</evidence>
<accession>A0A1N6J3U1</accession>
<dbReference type="AlphaFoldDB" id="A0A1N6J3U1"/>
<dbReference type="Proteomes" id="UP000184782">
    <property type="component" value="Unassembled WGS sequence"/>
</dbReference>
<dbReference type="STRING" id="59733.SAMN05421769_4053"/>